<proteinExistence type="predicted"/>
<gene>
    <name evidence="2" type="ORF">VB248_20810</name>
</gene>
<reference evidence="2 3" key="1">
    <citation type="submission" date="2023-12" db="EMBL/GenBank/DDBJ databases">
        <title>Novel species of the genus Arcicella isolated from rivers.</title>
        <authorList>
            <person name="Lu H."/>
        </authorList>
    </citation>
    <scope>NUCLEOTIDE SEQUENCE [LARGE SCALE GENOMIC DNA]</scope>
    <source>
        <strain evidence="2 3">KCTC 23307</strain>
    </source>
</reference>
<evidence type="ECO:0000313" key="2">
    <source>
        <dbReference type="EMBL" id="MEA5141608.1"/>
    </source>
</evidence>
<dbReference type="Gene3D" id="3.90.1150.200">
    <property type="match status" value="1"/>
</dbReference>
<comment type="caution">
    <text evidence="2">The sequence shown here is derived from an EMBL/GenBank/DDBJ whole genome shotgun (WGS) entry which is preliminary data.</text>
</comment>
<protein>
    <submittedName>
        <fullName evidence="2">DUF1801 domain-containing protein</fullName>
    </submittedName>
</protein>
<feature type="domain" description="YdhG-like" evidence="1">
    <location>
        <begin position="23"/>
        <end position="108"/>
    </location>
</feature>
<name>A0ABU5QFT5_9BACT</name>
<organism evidence="2 3">
    <name type="scientific">Arcicella rigui</name>
    <dbReference type="NCBI Taxonomy" id="797020"/>
    <lineage>
        <taxon>Bacteria</taxon>
        <taxon>Pseudomonadati</taxon>
        <taxon>Bacteroidota</taxon>
        <taxon>Cytophagia</taxon>
        <taxon>Cytophagales</taxon>
        <taxon>Flectobacillaceae</taxon>
        <taxon>Arcicella</taxon>
    </lineage>
</organism>
<dbReference type="SUPFAM" id="SSF159888">
    <property type="entry name" value="YdhG-like"/>
    <property type="match status" value="1"/>
</dbReference>
<dbReference type="EMBL" id="JAYFUM010000029">
    <property type="protein sequence ID" value="MEA5141608.1"/>
    <property type="molecule type" value="Genomic_DNA"/>
</dbReference>
<dbReference type="InterPro" id="IPR014922">
    <property type="entry name" value="YdhG-like"/>
</dbReference>
<sequence>MMKSYQSIDEYIADFPAHIQILLTQMRTTIQEASPEATEKISYAMPTFDLGGNLVHFAAFKNHIGFYPSSSGIAAFQDEIAGFKSSKGAVQFPIGEALPLDLVKKIVVFRTQENLMKMASKKTKKQNKE</sequence>
<evidence type="ECO:0000259" key="1">
    <source>
        <dbReference type="Pfam" id="PF08818"/>
    </source>
</evidence>
<evidence type="ECO:0000313" key="3">
    <source>
        <dbReference type="Proteomes" id="UP001302949"/>
    </source>
</evidence>
<dbReference type="RefSeq" id="WP_323298763.1">
    <property type="nucleotide sequence ID" value="NZ_JAYFUM010000029.1"/>
</dbReference>
<dbReference type="Pfam" id="PF08818">
    <property type="entry name" value="DUF1801"/>
    <property type="match status" value="1"/>
</dbReference>
<accession>A0ABU5QFT5</accession>
<keyword evidence="3" id="KW-1185">Reference proteome</keyword>
<dbReference type="Proteomes" id="UP001302949">
    <property type="component" value="Unassembled WGS sequence"/>
</dbReference>